<evidence type="ECO:0000256" key="1">
    <source>
        <dbReference type="SAM" id="MobiDB-lite"/>
    </source>
</evidence>
<dbReference type="InterPro" id="IPR038269">
    <property type="entry name" value="SCAN_sf"/>
</dbReference>
<reference evidence="2 3" key="1">
    <citation type="journal article" date="2020" name="G3 (Bethesda)">
        <title>Draft Genome of the Common Snapping Turtle, Chelydra serpentina, a Model for Phenotypic Plasticity in Reptiles.</title>
        <authorList>
            <person name="Das D."/>
            <person name="Singh S.K."/>
            <person name="Bierstedt J."/>
            <person name="Erickson A."/>
            <person name="Galli G.L.J."/>
            <person name="Crossley D.A. 2nd"/>
            <person name="Rhen T."/>
        </authorList>
    </citation>
    <scope>NUCLEOTIDE SEQUENCE [LARGE SCALE GENOMIC DNA]</scope>
    <source>
        <strain evidence="2">KW</strain>
    </source>
</reference>
<comment type="caution">
    <text evidence="2">The sequence shown here is derived from an EMBL/GenBank/DDBJ whole genome shotgun (WGS) entry which is preliminary data.</text>
</comment>
<name>A0A8T1RYB9_CHESE</name>
<dbReference type="OrthoDB" id="6077919at2759"/>
<feature type="compositionally biased region" description="Basic and acidic residues" evidence="1">
    <location>
        <begin position="69"/>
        <end position="88"/>
    </location>
</feature>
<protein>
    <submittedName>
        <fullName evidence="2">Uncharacterized protein</fullName>
    </submittedName>
</protein>
<feature type="region of interest" description="Disordered" evidence="1">
    <location>
        <begin position="52"/>
        <end position="88"/>
    </location>
</feature>
<evidence type="ECO:0000313" key="3">
    <source>
        <dbReference type="Proteomes" id="UP000765507"/>
    </source>
</evidence>
<dbReference type="AlphaFoldDB" id="A0A8T1RYB9"/>
<dbReference type="Proteomes" id="UP000765507">
    <property type="component" value="Unassembled WGS sequence"/>
</dbReference>
<gene>
    <name evidence="2" type="ORF">G0U57_006620</name>
</gene>
<accession>A0A8T1RYB9</accession>
<sequence>MQSWVWERGPETGAQAAALAEGFQLGQPEARATGPQVMVHVKVEKVTSEKALPPGALWESPGSQLEQPQPHHECVSQEKVGWNEDPRSQYKLPCVPKGEPWPLQEMGNMTTTGYDRMVVRDSEGAAVKGVPRAGCVGEIGGAVCLRLGVMGYGTVHL</sequence>
<keyword evidence="3" id="KW-1185">Reference proteome</keyword>
<evidence type="ECO:0000313" key="2">
    <source>
        <dbReference type="EMBL" id="KAG6921601.1"/>
    </source>
</evidence>
<dbReference type="EMBL" id="JAHGAV010001912">
    <property type="protein sequence ID" value="KAG6921601.1"/>
    <property type="molecule type" value="Genomic_DNA"/>
</dbReference>
<dbReference type="Gene3D" id="1.10.4020.10">
    <property type="entry name" value="DNA breaking-rejoining enzymes"/>
    <property type="match status" value="1"/>
</dbReference>
<organism evidence="2 3">
    <name type="scientific">Chelydra serpentina</name>
    <name type="common">Snapping turtle</name>
    <name type="synonym">Testudo serpentina</name>
    <dbReference type="NCBI Taxonomy" id="8475"/>
    <lineage>
        <taxon>Eukaryota</taxon>
        <taxon>Metazoa</taxon>
        <taxon>Chordata</taxon>
        <taxon>Craniata</taxon>
        <taxon>Vertebrata</taxon>
        <taxon>Euteleostomi</taxon>
        <taxon>Archelosauria</taxon>
        <taxon>Testudinata</taxon>
        <taxon>Testudines</taxon>
        <taxon>Cryptodira</taxon>
        <taxon>Durocryptodira</taxon>
        <taxon>Americhelydia</taxon>
        <taxon>Chelydroidea</taxon>
        <taxon>Chelydridae</taxon>
        <taxon>Chelydra</taxon>
    </lineage>
</organism>
<proteinExistence type="predicted"/>